<name>A0A0H2KTA2_9MICO</name>
<evidence type="ECO:0000313" key="2">
    <source>
        <dbReference type="EMBL" id="KLN35034.1"/>
    </source>
</evidence>
<accession>A0A0H2KTA2</accession>
<feature type="domain" description="DUF4037" evidence="1">
    <location>
        <begin position="126"/>
        <end position="224"/>
    </location>
</feature>
<evidence type="ECO:0000259" key="1">
    <source>
        <dbReference type="Pfam" id="PF13228"/>
    </source>
</evidence>
<dbReference type="InterPro" id="IPR025117">
    <property type="entry name" value="DUF4037"/>
</dbReference>
<dbReference type="RefSeq" id="WP_047232527.1">
    <property type="nucleotide sequence ID" value="NZ_JNBQ01000007.1"/>
</dbReference>
<dbReference type="Pfam" id="PF13228">
    <property type="entry name" value="DUF4037"/>
    <property type="match status" value="1"/>
</dbReference>
<dbReference type="Proteomes" id="UP000035265">
    <property type="component" value="Unassembled WGS sequence"/>
</dbReference>
<evidence type="ECO:0000313" key="3">
    <source>
        <dbReference type="Proteomes" id="UP000035265"/>
    </source>
</evidence>
<dbReference type="PATRIC" id="fig|264251.5.peg.1810"/>
<keyword evidence="3" id="KW-1185">Reference proteome</keyword>
<comment type="caution">
    <text evidence="2">The sequence shown here is derived from an EMBL/GenBank/DDBJ whole genome shotgun (WGS) entry which is preliminary data.</text>
</comment>
<gene>
    <name evidence="2" type="ORF">FB00_08900</name>
</gene>
<dbReference type="AlphaFoldDB" id="A0A0H2KTA2"/>
<dbReference type="STRING" id="264251.FB00_08900"/>
<protein>
    <recommendedName>
        <fullName evidence="1">DUF4037 domain-containing protein</fullName>
    </recommendedName>
</protein>
<reference evidence="2 3" key="1">
    <citation type="submission" date="2014-05" db="EMBL/GenBank/DDBJ databases">
        <title>Cellulosimicrobium funkei U11 genome.</title>
        <authorList>
            <person name="Hu C."/>
            <person name="Gong Y."/>
            <person name="Wan W."/>
            <person name="Jiang M."/>
        </authorList>
    </citation>
    <scope>NUCLEOTIDE SEQUENCE [LARGE SCALE GENOMIC DNA]</scope>
    <source>
        <strain evidence="2 3">U11</strain>
    </source>
</reference>
<proteinExistence type="predicted"/>
<sequence length="348" mass="37295">METGTDLARRYYDEVVGPIVLGRWPGLPHAAGRLGSGSDVLGLDDATSRDHDWGLRLTLLVDEPMVDEVDALLDAALPGTFAGHPTRFPTTWSPHGPHQVEVASPSGFTTSRLGLDATRPLSLDDWLALTGQAVLEVTAGPVFADTDGRVTAARDRLAWYPADLWRYAVAVDWARIGQELPFVGRTAERGDDLGSRVVAARLVRVAMHLGFLLERRWPPYGKWFGTAFATLPRAAAAAPDLAAALAADDWRSREVALCRGLETLHDLQGAVGLPTVTDVVVPFFDRPFRGLGPVAAAVTSAIQDPVVRALPPGVGTVEQWVDDVDVLTDPGRRVAAARGVRQAGTTTP</sequence>
<organism evidence="2 3">
    <name type="scientific">Cellulosimicrobium funkei</name>
    <dbReference type="NCBI Taxonomy" id="264251"/>
    <lineage>
        <taxon>Bacteria</taxon>
        <taxon>Bacillati</taxon>
        <taxon>Actinomycetota</taxon>
        <taxon>Actinomycetes</taxon>
        <taxon>Micrococcales</taxon>
        <taxon>Promicromonosporaceae</taxon>
        <taxon>Cellulosimicrobium</taxon>
    </lineage>
</organism>
<dbReference type="EMBL" id="JNBQ01000007">
    <property type="protein sequence ID" value="KLN35034.1"/>
    <property type="molecule type" value="Genomic_DNA"/>
</dbReference>